<dbReference type="EMBL" id="CP023067">
    <property type="protein sequence ID" value="ASY61965.1"/>
    <property type="molecule type" value="Genomic_DNA"/>
</dbReference>
<dbReference type="KEGG" id="esj:SJ05684_c04990"/>
<evidence type="ECO:0000313" key="1">
    <source>
        <dbReference type="EMBL" id="ASY61965.1"/>
    </source>
</evidence>
<gene>
    <name evidence="1" type="ORF">SJ05684_c04990</name>
</gene>
<accession>A0A249P876</accession>
<name>A0A249P876_9HYPH</name>
<dbReference type="AlphaFoldDB" id="A0A249P876"/>
<sequence length="52" mass="5630">MQQFKVLQRPCGAVILQDDDPGKLLNIGYSAAPTTLSPRLCRQAPAAFSKRG</sequence>
<protein>
    <submittedName>
        <fullName evidence="1">Uncharacterized protein</fullName>
    </submittedName>
</protein>
<proteinExistence type="predicted"/>
<dbReference type="Proteomes" id="UP000217211">
    <property type="component" value="Chromosome"/>
</dbReference>
<organism evidence="1 2">
    <name type="scientific">Sinorhizobium sojae CCBAU 05684</name>
    <dbReference type="NCBI Taxonomy" id="716928"/>
    <lineage>
        <taxon>Bacteria</taxon>
        <taxon>Pseudomonadati</taxon>
        <taxon>Pseudomonadota</taxon>
        <taxon>Alphaproteobacteria</taxon>
        <taxon>Hyphomicrobiales</taxon>
        <taxon>Rhizobiaceae</taxon>
        <taxon>Sinorhizobium/Ensifer group</taxon>
        <taxon>Sinorhizobium</taxon>
    </lineage>
</organism>
<evidence type="ECO:0000313" key="2">
    <source>
        <dbReference type="Proteomes" id="UP000217211"/>
    </source>
</evidence>
<keyword evidence="2" id="KW-1185">Reference proteome</keyword>
<reference evidence="1 2" key="1">
    <citation type="submission" date="2017-08" db="EMBL/GenBank/DDBJ databases">
        <title>Multipartite genome sequences of Sinorhizobium species nodulating soybeans.</title>
        <authorList>
            <person name="Tian C.F."/>
        </authorList>
    </citation>
    <scope>NUCLEOTIDE SEQUENCE [LARGE SCALE GENOMIC DNA]</scope>
    <source>
        <strain evidence="1 2">CCBAU 05684</strain>
    </source>
</reference>